<dbReference type="PIRSF" id="PIRSF000103">
    <property type="entry name" value="HIBADH"/>
    <property type="match status" value="1"/>
</dbReference>
<dbReference type="Proteomes" id="UP001500729">
    <property type="component" value="Unassembled WGS sequence"/>
</dbReference>
<keyword evidence="2" id="KW-0560">Oxidoreductase</keyword>
<dbReference type="SUPFAM" id="SSF51735">
    <property type="entry name" value="NAD(P)-binding Rossmann-fold domains"/>
    <property type="match status" value="1"/>
</dbReference>
<evidence type="ECO:0000313" key="7">
    <source>
        <dbReference type="Proteomes" id="UP001500729"/>
    </source>
</evidence>
<reference evidence="6 7" key="1">
    <citation type="journal article" date="2019" name="Int. J. Syst. Evol. Microbiol.">
        <title>The Global Catalogue of Microorganisms (GCM) 10K type strain sequencing project: providing services to taxonomists for standard genome sequencing and annotation.</title>
        <authorList>
            <consortium name="The Broad Institute Genomics Platform"/>
            <consortium name="The Broad Institute Genome Sequencing Center for Infectious Disease"/>
            <person name="Wu L."/>
            <person name="Ma J."/>
        </authorList>
    </citation>
    <scope>NUCLEOTIDE SEQUENCE [LARGE SCALE GENOMIC DNA]</scope>
    <source>
        <strain evidence="6 7">JCM 10303</strain>
    </source>
</reference>
<dbReference type="InterPro" id="IPR029154">
    <property type="entry name" value="HIBADH-like_NADP-bd"/>
</dbReference>
<dbReference type="EMBL" id="BAAAGS010000007">
    <property type="protein sequence ID" value="GAA0516830.1"/>
    <property type="molecule type" value="Genomic_DNA"/>
</dbReference>
<dbReference type="Gene3D" id="3.40.50.720">
    <property type="entry name" value="NAD(P)-binding Rossmann-like Domain"/>
    <property type="match status" value="1"/>
</dbReference>
<dbReference type="InterPro" id="IPR015815">
    <property type="entry name" value="HIBADH-related"/>
</dbReference>
<evidence type="ECO:0000256" key="3">
    <source>
        <dbReference type="ARBA" id="ARBA00023027"/>
    </source>
</evidence>
<dbReference type="PANTHER" id="PTHR43580">
    <property type="entry name" value="OXIDOREDUCTASE GLYR1-RELATED"/>
    <property type="match status" value="1"/>
</dbReference>
<proteinExistence type="inferred from homology"/>
<keyword evidence="7" id="KW-1185">Reference proteome</keyword>
<evidence type="ECO:0000256" key="2">
    <source>
        <dbReference type="ARBA" id="ARBA00023002"/>
    </source>
</evidence>
<comment type="caution">
    <text evidence="6">The sequence shown here is derived from an EMBL/GenBank/DDBJ whole genome shotgun (WGS) entry which is preliminary data.</text>
</comment>
<dbReference type="InterPro" id="IPR051265">
    <property type="entry name" value="HIBADH-related_NP60_sf"/>
</dbReference>
<evidence type="ECO:0000256" key="1">
    <source>
        <dbReference type="ARBA" id="ARBA00009080"/>
    </source>
</evidence>
<dbReference type="InterPro" id="IPR008927">
    <property type="entry name" value="6-PGluconate_DH-like_C_sf"/>
</dbReference>
<dbReference type="InterPro" id="IPR006115">
    <property type="entry name" value="6PGDH_NADP-bd"/>
</dbReference>
<evidence type="ECO:0000259" key="4">
    <source>
        <dbReference type="Pfam" id="PF03446"/>
    </source>
</evidence>
<feature type="domain" description="6-phosphogluconate dehydrogenase NADP-binding" evidence="4">
    <location>
        <begin position="8"/>
        <end position="162"/>
    </location>
</feature>
<dbReference type="Pfam" id="PF03446">
    <property type="entry name" value="NAD_binding_2"/>
    <property type="match status" value="1"/>
</dbReference>
<dbReference type="InterPro" id="IPR013328">
    <property type="entry name" value="6PGD_dom2"/>
</dbReference>
<keyword evidence="3" id="KW-0520">NAD</keyword>
<sequence length="292" mass="30192">MSTERGRTVAVLGTGIIGAAVARNLARASFDVRVWNRTRSKAEPLTDAGAVVAATPADAVRGAEIVLTALNDGPRVLEAVEAAAPGLAEGTVWAQLSTVGVDAVGPLAAFAEKHGLVFVDSPVVGTRQPAEQGQLVVMASGPEPVREALRPVFEVIGKRTLWVSDDGAGGASSRLKLALMSWAFALTHGTAESLAIAEGLGVDPRQVLDVIAGGPMDNAYLQLKGAAILGEDYTPSFTVDNAEKDSRLIVEAAEQAGVRADLVEAGLRRYRRAAEAGHGGKDMAASYLASFG</sequence>
<accession>A0ABN1CDB5</accession>
<name>A0ABN1CDB5_SACER</name>
<protein>
    <submittedName>
        <fullName evidence="6">NAD(P)-dependent oxidoreductase</fullName>
    </submittedName>
</protein>
<gene>
    <name evidence="6" type="ORF">GCM10009533_14930</name>
</gene>
<evidence type="ECO:0000313" key="6">
    <source>
        <dbReference type="EMBL" id="GAA0516830.1"/>
    </source>
</evidence>
<dbReference type="Gene3D" id="1.10.1040.10">
    <property type="entry name" value="N-(1-d-carboxylethyl)-l-norvaline Dehydrogenase, domain 2"/>
    <property type="match status" value="1"/>
</dbReference>
<feature type="domain" description="3-hydroxyisobutyrate dehydrogenase-like NAD-binding" evidence="5">
    <location>
        <begin position="173"/>
        <end position="286"/>
    </location>
</feature>
<organism evidence="6 7">
    <name type="scientific">Saccharopolyspora erythraea</name>
    <name type="common">Streptomyces erythraeus</name>
    <dbReference type="NCBI Taxonomy" id="1836"/>
    <lineage>
        <taxon>Bacteria</taxon>
        <taxon>Bacillati</taxon>
        <taxon>Actinomycetota</taxon>
        <taxon>Actinomycetes</taxon>
        <taxon>Pseudonocardiales</taxon>
        <taxon>Pseudonocardiaceae</taxon>
        <taxon>Saccharopolyspora</taxon>
    </lineage>
</organism>
<dbReference type="PANTHER" id="PTHR43580:SF2">
    <property type="entry name" value="CYTOKINE-LIKE NUCLEAR FACTOR N-PAC"/>
    <property type="match status" value="1"/>
</dbReference>
<dbReference type="Pfam" id="PF14833">
    <property type="entry name" value="NAD_binding_11"/>
    <property type="match status" value="1"/>
</dbReference>
<dbReference type="InterPro" id="IPR036291">
    <property type="entry name" value="NAD(P)-bd_dom_sf"/>
</dbReference>
<comment type="similarity">
    <text evidence="1">Belongs to the HIBADH-related family.</text>
</comment>
<dbReference type="SUPFAM" id="SSF48179">
    <property type="entry name" value="6-phosphogluconate dehydrogenase C-terminal domain-like"/>
    <property type="match status" value="1"/>
</dbReference>
<evidence type="ECO:0000259" key="5">
    <source>
        <dbReference type="Pfam" id="PF14833"/>
    </source>
</evidence>